<protein>
    <submittedName>
        <fullName evidence="2">Uncharacterized protein</fullName>
    </submittedName>
</protein>
<sequence length="620" mass="69356">MAKRKRTPQAPPAAAGRRKKARGTSEEASGAGPSQPPRSRPKKGARRGGQKEPVEEKDPNVVEGPYMVDIEVIPDPDRRIRWSYVPRSARSAALAQLRERSITGSGLSFALDLPGHRPHIPACLEFIQSAVTIRRERDSRDRLDLPMEGTVRGRTVTLDTALVREAFVLPRASLEIKRQVRHSLISDWFPEYQGSGKRYIAHTCRRRDWRPALECISMMLLASRRPCTIPGCLSYYIKNFDLDPEEEPEKRLDFADFMVQSLRREVFAVQAHLKADKLERYLETFVAIPLTHILLHLQLVTGRECDNPPAPPAAPVAPADPSSIEQDHHIVLYEFYLGVEVAPKKGLDVIICSGKSLVVRPGDCLVGFLEGLQKRCQIIILSRLSYKPLMSYLEALVMMRYLPEFLLDPQACTVWGGDRVEAVVPRNNLDNNVKLKSFSRLHDHGICTRDVLLVDTALERNSRNHPYSGIYPRAVDSFTQASFAVEWLTRFTEWLTTWTENVLPTVDFVRARGHLMDGIFEPMTRVIEESEAEEAPSVEEVAATRVEGAPVEEAPPVEEVAATRVEGPPVEEAPPVEEVAATRVEGALVEEASPVEEVAATRIEGAPVDEATRVEEATEE</sequence>
<proteinExistence type="predicted"/>
<evidence type="ECO:0000313" key="3">
    <source>
        <dbReference type="Proteomes" id="UP001633002"/>
    </source>
</evidence>
<feature type="region of interest" description="Disordered" evidence="1">
    <location>
        <begin position="1"/>
        <end position="62"/>
    </location>
</feature>
<gene>
    <name evidence="2" type="ORF">R1sor_023881</name>
</gene>
<dbReference type="EMBL" id="JBJQOH010000007">
    <property type="protein sequence ID" value="KAL3680925.1"/>
    <property type="molecule type" value="Genomic_DNA"/>
</dbReference>
<comment type="caution">
    <text evidence="2">The sequence shown here is derived from an EMBL/GenBank/DDBJ whole genome shotgun (WGS) entry which is preliminary data.</text>
</comment>
<accession>A0ABD3GNX3</accession>
<evidence type="ECO:0000256" key="1">
    <source>
        <dbReference type="SAM" id="MobiDB-lite"/>
    </source>
</evidence>
<name>A0ABD3GNX3_9MARC</name>
<feature type="compositionally biased region" description="Basic residues" evidence="1">
    <location>
        <begin position="39"/>
        <end position="48"/>
    </location>
</feature>
<organism evidence="2 3">
    <name type="scientific">Riccia sorocarpa</name>
    <dbReference type="NCBI Taxonomy" id="122646"/>
    <lineage>
        <taxon>Eukaryota</taxon>
        <taxon>Viridiplantae</taxon>
        <taxon>Streptophyta</taxon>
        <taxon>Embryophyta</taxon>
        <taxon>Marchantiophyta</taxon>
        <taxon>Marchantiopsida</taxon>
        <taxon>Marchantiidae</taxon>
        <taxon>Marchantiales</taxon>
        <taxon>Ricciaceae</taxon>
        <taxon>Riccia</taxon>
    </lineage>
</organism>
<evidence type="ECO:0000313" key="2">
    <source>
        <dbReference type="EMBL" id="KAL3680925.1"/>
    </source>
</evidence>
<dbReference type="Proteomes" id="UP001633002">
    <property type="component" value="Unassembled WGS sequence"/>
</dbReference>
<dbReference type="AlphaFoldDB" id="A0ABD3GNX3"/>
<reference evidence="2 3" key="1">
    <citation type="submission" date="2024-09" db="EMBL/GenBank/DDBJ databases">
        <title>Chromosome-scale assembly of Riccia sorocarpa.</title>
        <authorList>
            <person name="Paukszto L."/>
        </authorList>
    </citation>
    <scope>NUCLEOTIDE SEQUENCE [LARGE SCALE GENOMIC DNA]</scope>
    <source>
        <strain evidence="2">LP-2024</strain>
        <tissue evidence="2">Aerial parts of the thallus</tissue>
    </source>
</reference>
<feature type="compositionally biased region" description="Basic and acidic residues" evidence="1">
    <location>
        <begin position="49"/>
        <end position="60"/>
    </location>
</feature>
<keyword evidence="3" id="KW-1185">Reference proteome</keyword>